<name>A0A0F9X6M1_9ZZZZ</name>
<reference evidence="1" key="1">
    <citation type="journal article" date="2015" name="Nature">
        <title>Complex archaea that bridge the gap between prokaryotes and eukaryotes.</title>
        <authorList>
            <person name="Spang A."/>
            <person name="Saw J.H."/>
            <person name="Jorgensen S.L."/>
            <person name="Zaremba-Niedzwiedzka K."/>
            <person name="Martijn J."/>
            <person name="Lind A.E."/>
            <person name="van Eijk R."/>
            <person name="Schleper C."/>
            <person name="Guy L."/>
            <person name="Ettema T.J."/>
        </authorList>
    </citation>
    <scope>NUCLEOTIDE SEQUENCE</scope>
</reference>
<protein>
    <submittedName>
        <fullName evidence="1">Uncharacterized protein</fullName>
    </submittedName>
</protein>
<organism evidence="1">
    <name type="scientific">marine sediment metagenome</name>
    <dbReference type="NCBI Taxonomy" id="412755"/>
    <lineage>
        <taxon>unclassified sequences</taxon>
        <taxon>metagenomes</taxon>
        <taxon>ecological metagenomes</taxon>
    </lineage>
</organism>
<gene>
    <name evidence="1" type="ORF">LCGC14_0260590</name>
</gene>
<dbReference type="EMBL" id="LAZR01000140">
    <property type="protein sequence ID" value="KKN87213.1"/>
    <property type="molecule type" value="Genomic_DNA"/>
</dbReference>
<proteinExistence type="predicted"/>
<evidence type="ECO:0000313" key="1">
    <source>
        <dbReference type="EMBL" id="KKN87213.1"/>
    </source>
</evidence>
<comment type="caution">
    <text evidence="1">The sequence shown here is derived from an EMBL/GenBank/DDBJ whole genome shotgun (WGS) entry which is preliminary data.</text>
</comment>
<dbReference type="AlphaFoldDB" id="A0A0F9X6M1"/>
<sequence>MLDIRKHNTLSRERALADGIKEVVAELRLVDVVDYIAFLRLERYGNIADIVTSSAELYLKPGVLRFANSGDVRLNWGGVPIVSLALEFKHAGVTAHFQLELGASAAAVDITYIAFDDAGEMADGGTEELRQAIRGAHLQEPISPPDA</sequence>
<accession>A0A0F9X6M1</accession>